<dbReference type="EMBL" id="RCNT01000003">
    <property type="protein sequence ID" value="RMA42749.1"/>
    <property type="molecule type" value="Genomic_DNA"/>
</dbReference>
<name>A0A3L9Y1P2_9RHOB</name>
<reference evidence="2 3" key="1">
    <citation type="submission" date="2018-10" db="EMBL/GenBank/DDBJ databases">
        <authorList>
            <person name="Jung H.S."/>
            <person name="Jeon C.O."/>
        </authorList>
    </citation>
    <scope>NUCLEOTIDE SEQUENCE [LARGE SCALE GENOMIC DNA]</scope>
    <source>
        <strain evidence="2 3">MA-7-27</strain>
    </source>
</reference>
<dbReference type="Proteomes" id="UP000281343">
    <property type="component" value="Unassembled WGS sequence"/>
</dbReference>
<evidence type="ECO:0000256" key="1">
    <source>
        <dbReference type="SAM" id="SignalP"/>
    </source>
</evidence>
<proteinExistence type="predicted"/>
<protein>
    <submittedName>
        <fullName evidence="2">Uncharacterized protein</fullName>
    </submittedName>
</protein>
<dbReference type="RefSeq" id="WP_121897534.1">
    <property type="nucleotide sequence ID" value="NZ_RCNT01000003.1"/>
</dbReference>
<keyword evidence="1" id="KW-0732">Signal</keyword>
<dbReference type="AlphaFoldDB" id="A0A3L9Y1P2"/>
<gene>
    <name evidence="2" type="ORF">D9R08_08185</name>
</gene>
<evidence type="ECO:0000313" key="2">
    <source>
        <dbReference type="EMBL" id="RMA42749.1"/>
    </source>
</evidence>
<comment type="caution">
    <text evidence="2">The sequence shown here is derived from an EMBL/GenBank/DDBJ whole genome shotgun (WGS) entry which is preliminary data.</text>
</comment>
<dbReference type="OrthoDB" id="9898433at2"/>
<accession>A0A3L9Y1P2</accession>
<evidence type="ECO:0000313" key="3">
    <source>
        <dbReference type="Proteomes" id="UP000281343"/>
    </source>
</evidence>
<organism evidence="2 3">
    <name type="scientific">Rhodophyticola porphyridii</name>
    <dbReference type="NCBI Taxonomy" id="1852017"/>
    <lineage>
        <taxon>Bacteria</taxon>
        <taxon>Pseudomonadati</taxon>
        <taxon>Pseudomonadota</taxon>
        <taxon>Alphaproteobacteria</taxon>
        <taxon>Rhodobacterales</taxon>
        <taxon>Roseobacteraceae</taxon>
        <taxon>Rhodophyticola</taxon>
    </lineage>
</organism>
<keyword evidence="3" id="KW-1185">Reference proteome</keyword>
<feature type="chain" id="PRO_5018015519" evidence="1">
    <location>
        <begin position="22"/>
        <end position="154"/>
    </location>
</feature>
<sequence>MSHRPIILASALSVLAGFAHAQSAVSDRALDLLMTPAPEPMIIYALIGRLTAIMPGDVADIEISDSGEITDVFLRLEPEAAAEYAIWTEVGTGFEMTVSICGMGVLESIIDAPVSSGTIYIPDLNAIQAEALRALWAGRQTCSTLPPEVFPLAQ</sequence>
<feature type="signal peptide" evidence="1">
    <location>
        <begin position="1"/>
        <end position="21"/>
    </location>
</feature>